<keyword evidence="1" id="KW-0812">Transmembrane</keyword>
<keyword evidence="1" id="KW-0472">Membrane</keyword>
<dbReference type="AlphaFoldDB" id="E3LKW1"/>
<evidence type="ECO:0000313" key="3">
    <source>
        <dbReference type="Proteomes" id="UP000008281"/>
    </source>
</evidence>
<keyword evidence="3" id="KW-1185">Reference proteome</keyword>
<evidence type="ECO:0000313" key="2">
    <source>
        <dbReference type="EMBL" id="EFO99737.1"/>
    </source>
</evidence>
<reference evidence="2" key="1">
    <citation type="submission" date="2007-07" db="EMBL/GenBank/DDBJ databases">
        <title>PCAP assembly of the Caenorhabditis remanei genome.</title>
        <authorList>
            <consortium name="The Caenorhabditis remanei Sequencing Consortium"/>
            <person name="Wilson R.K."/>
        </authorList>
    </citation>
    <scope>NUCLEOTIDE SEQUENCE [LARGE SCALE GENOMIC DNA]</scope>
    <source>
        <strain evidence="2">PB4641</strain>
    </source>
</reference>
<accession>E3LKW1</accession>
<dbReference type="EMBL" id="DS268410">
    <property type="protein sequence ID" value="EFO99737.1"/>
    <property type="molecule type" value="Genomic_DNA"/>
</dbReference>
<name>E3LKW1_CAERE</name>
<dbReference type="Proteomes" id="UP000008281">
    <property type="component" value="Unassembled WGS sequence"/>
</dbReference>
<protein>
    <submittedName>
        <fullName evidence="2">Uncharacterized protein</fullName>
    </submittedName>
</protein>
<feature type="transmembrane region" description="Helical" evidence="1">
    <location>
        <begin position="50"/>
        <end position="72"/>
    </location>
</feature>
<gene>
    <name evidence="2" type="ORF">CRE_18665</name>
</gene>
<organism evidence="3">
    <name type="scientific">Caenorhabditis remanei</name>
    <name type="common">Caenorhabditis vulgaris</name>
    <dbReference type="NCBI Taxonomy" id="31234"/>
    <lineage>
        <taxon>Eukaryota</taxon>
        <taxon>Metazoa</taxon>
        <taxon>Ecdysozoa</taxon>
        <taxon>Nematoda</taxon>
        <taxon>Chromadorea</taxon>
        <taxon>Rhabditida</taxon>
        <taxon>Rhabditina</taxon>
        <taxon>Rhabditomorpha</taxon>
        <taxon>Rhabditoidea</taxon>
        <taxon>Rhabditidae</taxon>
        <taxon>Peloderinae</taxon>
        <taxon>Caenorhabditis</taxon>
    </lineage>
</organism>
<dbReference type="HOGENOM" id="CLU_2348661_0_0_1"/>
<proteinExistence type="predicted"/>
<evidence type="ECO:0000256" key="1">
    <source>
        <dbReference type="SAM" id="Phobius"/>
    </source>
</evidence>
<dbReference type="InParanoid" id="E3LKW1"/>
<keyword evidence="1" id="KW-1133">Transmembrane helix</keyword>
<sequence>MATARAKLRISKIVDESDVDEATLNTINQGLSLTRADGNSMVRSALLQNMLAAVMAMMVILCVVASPKFYILETQWKRRNKRRKGTWNLDDPSHVKG</sequence>